<name>M7TWL7_BOTF1</name>
<dbReference type="EMBL" id="KB707893">
    <property type="protein sequence ID" value="EMR85660.1"/>
    <property type="molecule type" value="Genomic_DNA"/>
</dbReference>
<dbReference type="PANTHER" id="PTHR48419:SF1">
    <property type="entry name" value="SULFOTRANSFERASE DOMAIN-CONTAINING PROTEIN"/>
    <property type="match status" value="1"/>
</dbReference>
<dbReference type="HOGENOM" id="CLU_033907_2_0_1"/>
<protein>
    <submittedName>
        <fullName evidence="1">Uncharacterized protein</fullName>
    </submittedName>
</protein>
<evidence type="ECO:0000313" key="2">
    <source>
        <dbReference type="Proteomes" id="UP000012045"/>
    </source>
</evidence>
<proteinExistence type="predicted"/>
<organism evidence="1 2">
    <name type="scientific">Botryotinia fuckeliana (strain BcDW1)</name>
    <name type="common">Noble rot fungus</name>
    <name type="synonym">Botrytis cinerea</name>
    <dbReference type="NCBI Taxonomy" id="1290391"/>
    <lineage>
        <taxon>Eukaryota</taxon>
        <taxon>Fungi</taxon>
        <taxon>Dikarya</taxon>
        <taxon>Ascomycota</taxon>
        <taxon>Pezizomycotina</taxon>
        <taxon>Leotiomycetes</taxon>
        <taxon>Helotiales</taxon>
        <taxon>Sclerotiniaceae</taxon>
        <taxon>Botrytis</taxon>
    </lineage>
</organism>
<dbReference type="PANTHER" id="PTHR48419">
    <property type="entry name" value="SULFOTRANSFERASE DOMAIN-CONTAINING PROTEIN"/>
    <property type="match status" value="1"/>
</dbReference>
<dbReference type="InterPro" id="IPR027417">
    <property type="entry name" value="P-loop_NTPase"/>
</dbReference>
<dbReference type="OrthoDB" id="3650366at2759"/>
<accession>M7TWL7</accession>
<dbReference type="Proteomes" id="UP000012045">
    <property type="component" value="Unassembled WGS sequence"/>
</dbReference>
<dbReference type="STRING" id="1290391.M7TWL7"/>
<reference evidence="2" key="1">
    <citation type="journal article" date="2013" name="Genome Announc.">
        <title>Draft genome sequence of Botrytis cinerea BcDW1, inoculum for noble rot of grape berries.</title>
        <authorList>
            <person name="Blanco-Ulate B."/>
            <person name="Allen G."/>
            <person name="Powell A.L."/>
            <person name="Cantu D."/>
        </authorList>
    </citation>
    <scope>NUCLEOTIDE SEQUENCE [LARGE SCALE GENOMIC DNA]</scope>
    <source>
        <strain evidence="2">BcDW1</strain>
    </source>
</reference>
<evidence type="ECO:0000313" key="1">
    <source>
        <dbReference type="EMBL" id="EMR85660.1"/>
    </source>
</evidence>
<dbReference type="AlphaFoldDB" id="M7TWL7"/>
<dbReference type="SUPFAM" id="SSF52540">
    <property type="entry name" value="P-loop containing nucleoside triphosphate hydrolases"/>
    <property type="match status" value="1"/>
</dbReference>
<dbReference type="InterPro" id="IPR053226">
    <property type="entry name" value="Pyrrolopyrazine_biosynth_F"/>
</dbReference>
<gene>
    <name evidence="1" type="ORF">BcDW1_5730</name>
</gene>
<sequence>MKSFQFSNSNANKLTKVSIMSNQYRNHLLLSSPRTASNLLVTILNLENQPNIYTTEKSKHGYFFVDSYNTRKYLFTADSPHMKDWTEDDRKKSLAAHQSCFENLRDHAIAAKSEGKFAYVKEHANWLVNPVALTELLYGEEVGEEGWTVKAFDSQTRSIGNDTLLPDEFLKEWMPTFLIRHPALVIPSFIRARLDIEGLEYTKKEWKFRNMQMTMKWSRNLYDWYCSQGTEEPIVLDADDIMKNRSIMVKYAKMIGADPTKLKFSWDVDKVERDWGELTPAWRRMSSTLRSSSGILEGKTSSGIIVEEEVAKWKEEFGDEIAGILETLVKDALPHYEYMKSKQLT</sequence>